<organism evidence="1">
    <name type="scientific">hydrothermal vent metagenome</name>
    <dbReference type="NCBI Taxonomy" id="652676"/>
    <lineage>
        <taxon>unclassified sequences</taxon>
        <taxon>metagenomes</taxon>
        <taxon>ecological metagenomes</taxon>
    </lineage>
</organism>
<dbReference type="AlphaFoldDB" id="A0A3B0U521"/>
<gene>
    <name evidence="1" type="ORF">MNBD_ALPHA12-414</name>
</gene>
<reference evidence="1" key="1">
    <citation type="submission" date="2018-06" db="EMBL/GenBank/DDBJ databases">
        <authorList>
            <person name="Zhirakovskaya E."/>
        </authorList>
    </citation>
    <scope>NUCLEOTIDE SEQUENCE</scope>
</reference>
<evidence type="ECO:0000313" key="1">
    <source>
        <dbReference type="EMBL" id="VAW19549.1"/>
    </source>
</evidence>
<name>A0A3B0U521_9ZZZZ</name>
<proteinExistence type="predicted"/>
<sequence>MSFGQRKFRYAHSESAAHEAQAADPERAGEIIKALIGSVLVKQPVLFPSQGAIDSERAISVWTWLVRDVEPALFHEAKTALSPDGTQQLRTTLCAKISSLIAEKIAQAKENPDFDRRLTIQLGGQEIRARLSQIKNAFKYHQLLPKAVAFGRAINGVRDEHSLKLALKSFPVNDPGVFALMMQAAIGQITNPNRLLCVILSLSGGETQAAVTEAGFAPVIEAMIAHAQNQLWVFNSSFGTFADIDLVCQALERYHRLIRAISTITDGDKSSQWAEKVSGLTRHMSELIEPKLTNVDALIRQSLRKPRIGPDQVDNDLLLEALNGLYLLAAAREARDSLALNSLVNNAWNETGKALEVLVSRNLEAFRHSPQSNIVAQRLNAGIKMAEVRFNPEYADILKRARDGASRL</sequence>
<protein>
    <submittedName>
        <fullName evidence="1">Uncharacterized protein</fullName>
    </submittedName>
</protein>
<accession>A0A3B0U521</accession>
<dbReference type="EMBL" id="UOEO01000114">
    <property type="protein sequence ID" value="VAW19549.1"/>
    <property type="molecule type" value="Genomic_DNA"/>
</dbReference>